<name>A0AAV7B0S0_ENGPU</name>
<keyword evidence="5" id="KW-1185">Reference proteome</keyword>
<feature type="compositionally biased region" description="Polar residues" evidence="2">
    <location>
        <begin position="254"/>
        <end position="265"/>
    </location>
</feature>
<feature type="compositionally biased region" description="Low complexity" evidence="2">
    <location>
        <begin position="340"/>
        <end position="351"/>
    </location>
</feature>
<dbReference type="AlphaFoldDB" id="A0AAV7B0S0"/>
<dbReference type="InterPro" id="IPR039574">
    <property type="entry name" value="OGFr"/>
</dbReference>
<accession>A0AAV7B0S0</accession>
<comment type="similarity">
    <text evidence="1">Belongs to the opioid growth factor receptor family.</text>
</comment>
<reference evidence="4" key="1">
    <citation type="thesis" date="2020" institute="ProQuest LLC" country="789 East Eisenhower Parkway, Ann Arbor, MI, USA">
        <title>Comparative Genomics and Chromosome Evolution.</title>
        <authorList>
            <person name="Mudd A.B."/>
        </authorList>
    </citation>
    <scope>NUCLEOTIDE SEQUENCE</scope>
    <source>
        <strain evidence="4">237g6f4</strain>
        <tissue evidence="4">Blood</tissue>
    </source>
</reference>
<dbReference type="GO" id="GO:0140625">
    <property type="term" value="F:opioid growth factor receptor activity"/>
    <property type="evidence" value="ECO:0007669"/>
    <property type="project" value="InterPro"/>
</dbReference>
<protein>
    <recommendedName>
        <fullName evidence="3">Opioid growth factor receptor (OGFr) conserved domain-containing protein</fullName>
    </recommendedName>
</protein>
<dbReference type="Proteomes" id="UP000824782">
    <property type="component" value="Unassembled WGS sequence"/>
</dbReference>
<dbReference type="EMBL" id="WNYA01000006">
    <property type="protein sequence ID" value="KAG8567007.1"/>
    <property type="molecule type" value="Genomic_DNA"/>
</dbReference>
<dbReference type="GO" id="GO:0016020">
    <property type="term" value="C:membrane"/>
    <property type="evidence" value="ECO:0007669"/>
    <property type="project" value="InterPro"/>
</dbReference>
<gene>
    <name evidence="4" type="ORF">GDO81_013469</name>
</gene>
<sequence>MCFSRLFPLREYGMNSYAKPLTLTEIKMMKEDKAVMTRFIKAYKLMLQFYGIKVVSEETGKVERAENWEDRFKNLNYHSHNNLRITRMLKCLGEMGYEHFQAPLVRFFLEETLLKDKLPNVKRSVLDYFMFAVKDKNERRKLVHFAWEHYKPNNHQDRFIWGPVEKIRHFQPLGKNDLSLSSEGLRDDAEKNLDSKPYKNQGLGFKVHESGRSRDDAASQHSSKNEKGKVGEMIPMTDRGTLPENSPNHKTEANPDQSSPPLKGSNSVVELVEDNMTNNLKKEVIVGCKEAKDSSTANMKKEDEEETGLELNGHSNSIQNIESKRNLGEYHRKRKMLDESPMSPAADASAAGDKTQPSQNTSPSQGEDGGQVDGVEDEVKKLKLVERSAMDYPNGMEEAANSAHLGKKGDTIALSDTECNLKDDSRDLPTDE</sequence>
<evidence type="ECO:0000256" key="1">
    <source>
        <dbReference type="ARBA" id="ARBA00010365"/>
    </source>
</evidence>
<evidence type="ECO:0000256" key="2">
    <source>
        <dbReference type="SAM" id="MobiDB-lite"/>
    </source>
</evidence>
<evidence type="ECO:0000313" key="5">
    <source>
        <dbReference type="Proteomes" id="UP000824782"/>
    </source>
</evidence>
<proteinExistence type="inferred from homology"/>
<dbReference type="InterPro" id="IPR006757">
    <property type="entry name" value="OGF_rcpt"/>
</dbReference>
<feature type="compositionally biased region" description="Polar residues" evidence="2">
    <location>
        <begin position="355"/>
        <end position="364"/>
    </location>
</feature>
<feature type="domain" description="Opioid growth factor receptor (OGFr) conserved" evidence="3">
    <location>
        <begin position="6"/>
        <end position="167"/>
    </location>
</feature>
<evidence type="ECO:0000313" key="4">
    <source>
        <dbReference type="EMBL" id="KAG8567007.1"/>
    </source>
</evidence>
<dbReference type="PANTHER" id="PTHR14015">
    <property type="entry name" value="OPIOID GROWTH FACTOR RECEPTOR OGFR ZETA-TYPE OPIOID RECEPTOR"/>
    <property type="match status" value="1"/>
</dbReference>
<evidence type="ECO:0000259" key="3">
    <source>
        <dbReference type="Pfam" id="PF04664"/>
    </source>
</evidence>
<feature type="region of interest" description="Disordered" evidence="2">
    <location>
        <begin position="189"/>
        <end position="265"/>
    </location>
</feature>
<dbReference type="PANTHER" id="PTHR14015:SF1">
    <property type="entry name" value="OPIOID GROWTH FACTOR RECEPTOR"/>
    <property type="match status" value="1"/>
</dbReference>
<organism evidence="4 5">
    <name type="scientific">Engystomops pustulosus</name>
    <name type="common">Tungara frog</name>
    <name type="synonym">Physalaemus pustulosus</name>
    <dbReference type="NCBI Taxonomy" id="76066"/>
    <lineage>
        <taxon>Eukaryota</taxon>
        <taxon>Metazoa</taxon>
        <taxon>Chordata</taxon>
        <taxon>Craniata</taxon>
        <taxon>Vertebrata</taxon>
        <taxon>Euteleostomi</taxon>
        <taxon>Amphibia</taxon>
        <taxon>Batrachia</taxon>
        <taxon>Anura</taxon>
        <taxon>Neobatrachia</taxon>
        <taxon>Hyloidea</taxon>
        <taxon>Leptodactylidae</taxon>
        <taxon>Leiuperinae</taxon>
        <taxon>Engystomops</taxon>
    </lineage>
</organism>
<comment type="caution">
    <text evidence="4">The sequence shown here is derived from an EMBL/GenBank/DDBJ whole genome shotgun (WGS) entry which is preliminary data.</text>
</comment>
<dbReference type="Pfam" id="PF04664">
    <property type="entry name" value="OGFr_N"/>
    <property type="match status" value="1"/>
</dbReference>
<feature type="region of interest" description="Disordered" evidence="2">
    <location>
        <begin position="290"/>
        <end position="384"/>
    </location>
</feature>
<feature type="compositionally biased region" description="Basic and acidic residues" evidence="2">
    <location>
        <begin position="206"/>
        <end position="230"/>
    </location>
</feature>